<feature type="compositionally biased region" description="Low complexity" evidence="3">
    <location>
        <begin position="52"/>
        <end position="69"/>
    </location>
</feature>
<reference evidence="5" key="1">
    <citation type="journal article" date="2019" name="Int. J. Syst. Evol. Microbiol.">
        <title>The Global Catalogue of Microorganisms (GCM) 10K type strain sequencing project: providing services to taxonomists for standard genome sequencing and annotation.</title>
        <authorList>
            <consortium name="The Broad Institute Genomics Platform"/>
            <consortium name="The Broad Institute Genome Sequencing Center for Infectious Disease"/>
            <person name="Wu L."/>
            <person name="Ma J."/>
        </authorList>
    </citation>
    <scope>NUCLEOTIDE SEQUENCE [LARGE SCALE GENOMIC DNA]</scope>
    <source>
        <strain evidence="5">CCM 8604</strain>
    </source>
</reference>
<accession>A0ABW2Y3N6</accession>
<protein>
    <recommendedName>
        <fullName evidence="6">Chromosome partition protein Smc</fullName>
    </recommendedName>
</protein>
<proteinExistence type="predicted"/>
<dbReference type="PANTHER" id="PTHR23157">
    <property type="entry name" value="GRIP AND COILED-COIL DOMAIN-CONTAINING PROTEIN 1"/>
    <property type="match status" value="1"/>
</dbReference>
<keyword evidence="2" id="KW-0175">Coiled coil</keyword>
<dbReference type="InterPro" id="IPR051952">
    <property type="entry name" value="Golgi-autophagy_related"/>
</dbReference>
<evidence type="ECO:0000256" key="3">
    <source>
        <dbReference type="SAM" id="MobiDB-lite"/>
    </source>
</evidence>
<dbReference type="RefSeq" id="WP_377938582.1">
    <property type="nucleotide sequence ID" value="NZ_JBHTHQ010000021.1"/>
</dbReference>
<sequence length="809" mass="88594">MVSEKAATAKHAVSSSHKITSAALAGITFVGAVTGVASVVRSQYSGITSGEPQTPSAQAPQTTQPSTSSLSTVLSAMPTQGESAPVHDEHNSLVSLPPAAPQPSSPTTSYSATTGSIDEMGRQELEGRQTYTYIQQQPRVDLPQEKTGQLQTDVSKAQQEQDAIRHSAEYAQNAFKEAWQNLEIQREVSRRAYNEWIDAQSEVQQATSVYQEAVKAVMSATVWSARNNLNSLEVNLSAATNDAQASDNAVALAQADVDAKRAEVNSVQSYITSLKDKENQSQKNVESLSEHVAQLQSEVDNATDDDIRSQKEADLTSAQADQENAQQSLDAAKNELAQENQHKTDVQEALNQANTVLATAQKDKADAEQKVQKLQQQVDTARIQLDSAYKNVQFNGTTVTADANVADFFAANGWNEAAHIVNVQSHEIWQHEHPDWTVDKADVTSAASLDNYARAVDAVVTANGERQKSGLAPLKIDADYSAVAIDRTAALDHQMASHNRKIDTRYPATEIYSYGAEPLRALTDTAASQYRGASRAIGVGYSQHAPQWAHWANGGIVDSLYLDQDRYTSIDATDMQSRIHNFQSARDAAGVLAQVRSTFEELNEQYAVAQADEAKANIAYAEAQRNFIEKQNVYNASLKRAHDLSTQVASCEVQLKAAQEKRSQAQTALETLEQNVNARKESLDNARRALETAQTDTQYYELQLHRAQEFLSRLTKKLDEASALKDRITNAQVNLRIANDRYELSQIALKKAIDDEAAAERLYEAAKAVMDASQNDFLIAKQHTDELQVQLIGARADMAHQVIDADIVY</sequence>
<feature type="region of interest" description="Disordered" evidence="3">
    <location>
        <begin position="47"/>
        <end position="114"/>
    </location>
</feature>
<name>A0ABW2Y3N6_9BIFI</name>
<comment type="caution">
    <text evidence="4">The sequence shown here is derived from an EMBL/GenBank/DDBJ whole genome shotgun (WGS) entry which is preliminary data.</text>
</comment>
<comment type="subcellular location">
    <subcellularLocation>
        <location evidence="1">Endomembrane system</location>
        <topology evidence="1">Peripheral membrane protein</topology>
    </subcellularLocation>
</comment>
<dbReference type="EMBL" id="JBHTHQ010000021">
    <property type="protein sequence ID" value="MFD0704873.1"/>
    <property type="molecule type" value="Genomic_DNA"/>
</dbReference>
<evidence type="ECO:0000256" key="1">
    <source>
        <dbReference type="ARBA" id="ARBA00004184"/>
    </source>
</evidence>
<dbReference type="Gene3D" id="1.10.287.620">
    <property type="entry name" value="Helix Hairpins"/>
    <property type="match status" value="1"/>
</dbReference>
<evidence type="ECO:0000313" key="4">
    <source>
        <dbReference type="EMBL" id="MFD0704873.1"/>
    </source>
</evidence>
<dbReference type="SUPFAM" id="SSF57997">
    <property type="entry name" value="Tropomyosin"/>
    <property type="match status" value="1"/>
</dbReference>
<organism evidence="4 5">
    <name type="scientific">Alloscardovia venturai</name>
    <dbReference type="NCBI Taxonomy" id="1769421"/>
    <lineage>
        <taxon>Bacteria</taxon>
        <taxon>Bacillati</taxon>
        <taxon>Actinomycetota</taxon>
        <taxon>Actinomycetes</taxon>
        <taxon>Bifidobacteriales</taxon>
        <taxon>Bifidobacteriaceae</taxon>
        <taxon>Alloscardovia</taxon>
    </lineage>
</organism>
<feature type="compositionally biased region" description="Polar residues" evidence="3">
    <location>
        <begin position="70"/>
        <end position="82"/>
    </location>
</feature>
<keyword evidence="5" id="KW-1185">Reference proteome</keyword>
<evidence type="ECO:0000313" key="5">
    <source>
        <dbReference type="Proteomes" id="UP001597036"/>
    </source>
</evidence>
<evidence type="ECO:0000256" key="2">
    <source>
        <dbReference type="SAM" id="Coils"/>
    </source>
</evidence>
<dbReference type="PANTHER" id="PTHR23157:SF25">
    <property type="entry name" value="GRIP AND COILED-COIL DOMAIN-CONTAINING PROTEIN 1"/>
    <property type="match status" value="1"/>
</dbReference>
<evidence type="ECO:0008006" key="6">
    <source>
        <dbReference type="Google" id="ProtNLM"/>
    </source>
</evidence>
<dbReference type="Proteomes" id="UP001597036">
    <property type="component" value="Unassembled WGS sequence"/>
</dbReference>
<feature type="compositionally biased region" description="Low complexity" evidence="3">
    <location>
        <begin position="105"/>
        <end position="114"/>
    </location>
</feature>
<feature type="coiled-coil region" evidence="2">
    <location>
        <begin position="592"/>
        <end position="741"/>
    </location>
</feature>
<feature type="coiled-coil region" evidence="2">
    <location>
        <begin position="278"/>
        <end position="391"/>
    </location>
</feature>
<gene>
    <name evidence="4" type="ORF">ACFQY8_03815</name>
</gene>